<reference evidence="1 2" key="1">
    <citation type="journal article" date="2019" name="Int. J. Syst. Evol. Microbiol.">
        <title>The Global Catalogue of Microorganisms (GCM) 10K type strain sequencing project: providing services to taxonomists for standard genome sequencing and annotation.</title>
        <authorList>
            <consortium name="The Broad Institute Genomics Platform"/>
            <consortium name="The Broad Institute Genome Sequencing Center for Infectious Disease"/>
            <person name="Wu L."/>
            <person name="Ma J."/>
        </authorList>
    </citation>
    <scope>NUCLEOTIDE SEQUENCE [LARGE SCALE GENOMIC DNA]</scope>
    <source>
        <strain evidence="1 2">JCM 12662</strain>
    </source>
</reference>
<sequence>MYTLKLLRGARHDLDNLDGSQRKLVDKSLRKIEKMGMHAGELLRGDLSGCRKLKHKKAGLRVVFREASGHIEIIEIVAIGKRSDSEVYKIASKRILE</sequence>
<dbReference type="Gene3D" id="3.30.2310.20">
    <property type="entry name" value="RelE-like"/>
    <property type="match status" value="1"/>
</dbReference>
<proteinExistence type="predicted"/>
<name>A0ABN0XK21_9LACT</name>
<dbReference type="EMBL" id="BAAACW010000110">
    <property type="protein sequence ID" value="GAA0365746.1"/>
    <property type="molecule type" value="Genomic_DNA"/>
</dbReference>
<evidence type="ECO:0000313" key="2">
    <source>
        <dbReference type="Proteomes" id="UP001501166"/>
    </source>
</evidence>
<dbReference type="SUPFAM" id="SSF143011">
    <property type="entry name" value="RelE-like"/>
    <property type="match status" value="1"/>
</dbReference>
<accession>A0ABN0XK21</accession>
<protein>
    <submittedName>
        <fullName evidence="1">Type II toxin-antitoxin system RelE/ParE family toxin</fullName>
    </submittedName>
</protein>
<comment type="caution">
    <text evidence="1">The sequence shown here is derived from an EMBL/GenBank/DDBJ whole genome shotgun (WGS) entry which is preliminary data.</text>
</comment>
<dbReference type="RefSeq" id="WP_343755746.1">
    <property type="nucleotide sequence ID" value="NZ_BAAACW010000110.1"/>
</dbReference>
<organism evidence="1 2">
    <name type="scientific">Alkalibacterium iburiense</name>
    <dbReference type="NCBI Taxonomy" id="290589"/>
    <lineage>
        <taxon>Bacteria</taxon>
        <taxon>Bacillati</taxon>
        <taxon>Bacillota</taxon>
        <taxon>Bacilli</taxon>
        <taxon>Lactobacillales</taxon>
        <taxon>Carnobacteriaceae</taxon>
        <taxon>Alkalibacterium</taxon>
    </lineage>
</organism>
<gene>
    <name evidence="1" type="ORF">GCM10008932_17420</name>
</gene>
<evidence type="ECO:0000313" key="1">
    <source>
        <dbReference type="EMBL" id="GAA0365746.1"/>
    </source>
</evidence>
<keyword evidence="2" id="KW-1185">Reference proteome</keyword>
<dbReference type="Proteomes" id="UP001501166">
    <property type="component" value="Unassembled WGS sequence"/>
</dbReference>
<dbReference type="InterPro" id="IPR035093">
    <property type="entry name" value="RelE/ParE_toxin_dom_sf"/>
</dbReference>